<sequence length="121" mass="13649">MKPHRREFYVVFLARQVKTSVLRLRSGATTVTTWNSARIYANHNLIVLDGAKVVFCGNVFIVLKCGFYTAGILLILSAEIRDWNTPTLSRSVIMSGSEAACNPCKVIRPITEEDKKTCWNR</sequence>
<reference evidence="1 2" key="1">
    <citation type="journal article" date="2021" name="Microbiol. Resour. Announc.">
        <title>Complete Genome Sequences of Three Human Oral Treponema parvum Isolates.</title>
        <authorList>
            <person name="Zeng H."/>
            <person name="Watt R.M."/>
        </authorList>
    </citation>
    <scope>NUCLEOTIDE SEQUENCE [LARGE SCALE GENOMIC DNA]</scope>
    <source>
        <strain evidence="1 2">ATCC 700770</strain>
    </source>
</reference>
<name>A0A975F2B3_9SPIR</name>
<keyword evidence="2" id="KW-1185">Reference proteome</keyword>
<proteinExistence type="predicted"/>
<protein>
    <submittedName>
        <fullName evidence="1">Uncharacterized protein</fullName>
    </submittedName>
</protein>
<dbReference type="Proteomes" id="UP000671908">
    <property type="component" value="Chromosome"/>
</dbReference>
<dbReference type="AlphaFoldDB" id="A0A975F2B3"/>
<evidence type="ECO:0000313" key="2">
    <source>
        <dbReference type="Proteomes" id="UP000671908"/>
    </source>
</evidence>
<gene>
    <name evidence="1" type="ORF">HRQ91_00745</name>
</gene>
<organism evidence="1 2">
    <name type="scientific">Treponema parvum</name>
    <dbReference type="NCBI Taxonomy" id="138851"/>
    <lineage>
        <taxon>Bacteria</taxon>
        <taxon>Pseudomonadati</taxon>
        <taxon>Spirochaetota</taxon>
        <taxon>Spirochaetia</taxon>
        <taxon>Spirochaetales</taxon>
        <taxon>Treponemataceae</taxon>
        <taxon>Treponema</taxon>
    </lineage>
</organism>
<dbReference type="EMBL" id="CP054142">
    <property type="protein sequence ID" value="QTQ13098.1"/>
    <property type="molecule type" value="Genomic_DNA"/>
</dbReference>
<dbReference type="KEGG" id="tpav:HRQ91_00745"/>
<accession>A0A975F2B3</accession>
<evidence type="ECO:0000313" key="1">
    <source>
        <dbReference type="EMBL" id="QTQ13098.1"/>
    </source>
</evidence>